<feature type="compositionally biased region" description="Gly residues" evidence="1">
    <location>
        <begin position="725"/>
        <end position="735"/>
    </location>
</feature>
<feature type="domain" description="Dystroglycan-type cadherin-like" evidence="3">
    <location>
        <begin position="3"/>
        <end position="97"/>
    </location>
</feature>
<name>A0A167SEV4_CALVF</name>
<gene>
    <name evidence="4" type="ORF">CALVIDRAFT_524153</name>
</gene>
<keyword evidence="2" id="KW-1133">Transmembrane helix</keyword>
<evidence type="ECO:0000259" key="3">
    <source>
        <dbReference type="SMART" id="SM00736"/>
    </source>
</evidence>
<dbReference type="SUPFAM" id="SSF49313">
    <property type="entry name" value="Cadherin-like"/>
    <property type="match status" value="2"/>
</dbReference>
<keyword evidence="2" id="KW-0812">Transmembrane</keyword>
<dbReference type="AlphaFoldDB" id="A0A167SEV4"/>
<keyword evidence="2" id="KW-0472">Membrane</keyword>
<dbReference type="InterPro" id="IPR015919">
    <property type="entry name" value="Cadherin-like_sf"/>
</dbReference>
<feature type="transmembrane region" description="Helical" evidence="2">
    <location>
        <begin position="450"/>
        <end position="472"/>
    </location>
</feature>
<evidence type="ECO:0000313" key="5">
    <source>
        <dbReference type="Proteomes" id="UP000076738"/>
    </source>
</evidence>
<evidence type="ECO:0000313" key="4">
    <source>
        <dbReference type="EMBL" id="KZP01855.1"/>
    </source>
</evidence>
<dbReference type="InterPro" id="IPR006644">
    <property type="entry name" value="Cadg"/>
</dbReference>
<accession>A0A167SEV4</accession>
<sequence>MSSIAIPLASQLPLIARPGAPYSFTFAPGSFGADPTLVYAAASLPAWASFDATTLTISGTPQESDVSSTNVTITATDNGQTAQDTFTLLVSDAQAPTVGNSLVTQFSPSEVASSRSISSAYGFSSASTVPGLRIPPSWSFSIGIQPSSFTSPTGASLFYSALQADGSPLPSWLEFYNTSLVFNGVTPGQDQLAYPYEVDLDLIASDVWGFSAVRETFKLVLSEWDIEMPQYGGVNLTMGEKADVQLQQALGQVVLLNGVPIGAGNISSVALMDGNSGSLPSWLSLSGSPATLSGTPPASSSSSSLVLPVNITSTLPAASLITNLTVSLFPSYFTDASNLPAVVSTQGAKLSYPLGAWLSNASIPNVQLSATFNPSSMSNWLSFSSSGTPTLSGTPPDNLNYAAGNVTLVALSPSSNTTSHTTVPVLISPEPSKSGLSADSSAGISAGARIALIALGVIAAVLLLFLCGFCFLRRARRGERLRKSLIGRAYVIDTAHVIGTPSTDKDEEKSVGFLSPNPQGLDEMGTFSDEISAQPYVPHPKQLPSPMPKSGSNRSLSPPPAVADGSGNKKEAWWTRLGSGSLTSRASIKKWQISKPISRISRHISGSVTPHPGMGVPAGRGILIRVPTAPSRAMLAGEEQQSVRFVPQRPRPDMPNDDSWTPPPSLAVPGSDSMAYSYEGYGYVTPQQSTTESGQRGSNPFMPAPEINPFRRESYSGFASTVGGSVSGSGSGGSNGLSSEGYGSESYIGHSTSVESERPVRRKDFAPPSNGRPIEPVDEGDEEETDVEAEEHEAVISRAAIISNGTPKRPRLVDFTSERQSDEVHAINRLQSQKAVTMLSPEMDNDGFRYVNSASLTGGPGSTPLVGSAIIFDGSARDRR</sequence>
<feature type="compositionally biased region" description="Pro residues" evidence="1">
    <location>
        <begin position="537"/>
        <end position="547"/>
    </location>
</feature>
<dbReference type="Proteomes" id="UP000076738">
    <property type="component" value="Unassembled WGS sequence"/>
</dbReference>
<organism evidence="4 5">
    <name type="scientific">Calocera viscosa (strain TUFC12733)</name>
    <dbReference type="NCBI Taxonomy" id="1330018"/>
    <lineage>
        <taxon>Eukaryota</taxon>
        <taxon>Fungi</taxon>
        <taxon>Dikarya</taxon>
        <taxon>Basidiomycota</taxon>
        <taxon>Agaricomycotina</taxon>
        <taxon>Dacrymycetes</taxon>
        <taxon>Dacrymycetales</taxon>
        <taxon>Dacrymycetaceae</taxon>
        <taxon>Calocera</taxon>
    </lineage>
</organism>
<dbReference type="InterPro" id="IPR013783">
    <property type="entry name" value="Ig-like_fold"/>
</dbReference>
<dbReference type="EMBL" id="KV417266">
    <property type="protein sequence ID" value="KZP01855.1"/>
    <property type="molecule type" value="Genomic_DNA"/>
</dbReference>
<evidence type="ECO:0000256" key="1">
    <source>
        <dbReference type="SAM" id="MobiDB-lite"/>
    </source>
</evidence>
<feature type="compositionally biased region" description="Low complexity" evidence="1">
    <location>
        <begin position="736"/>
        <end position="751"/>
    </location>
</feature>
<dbReference type="SMART" id="SM00736">
    <property type="entry name" value="CADG"/>
    <property type="match status" value="1"/>
</dbReference>
<dbReference type="GO" id="GO:0005509">
    <property type="term" value="F:calcium ion binding"/>
    <property type="evidence" value="ECO:0007669"/>
    <property type="project" value="InterPro"/>
</dbReference>
<dbReference type="Gene3D" id="2.60.40.10">
    <property type="entry name" value="Immunoglobulins"/>
    <property type="match status" value="2"/>
</dbReference>
<feature type="compositionally biased region" description="Acidic residues" evidence="1">
    <location>
        <begin position="776"/>
        <end position="790"/>
    </location>
</feature>
<dbReference type="STRING" id="1330018.A0A167SEV4"/>
<protein>
    <recommendedName>
        <fullName evidence="3">Dystroglycan-type cadherin-like domain-containing protein</fullName>
    </recommendedName>
</protein>
<dbReference type="GO" id="GO:0016020">
    <property type="term" value="C:membrane"/>
    <property type="evidence" value="ECO:0007669"/>
    <property type="project" value="InterPro"/>
</dbReference>
<dbReference type="OrthoDB" id="414243at2759"/>
<dbReference type="Pfam" id="PF05345">
    <property type="entry name" value="He_PIG"/>
    <property type="match status" value="1"/>
</dbReference>
<feature type="region of interest" description="Disordered" evidence="1">
    <location>
        <begin position="724"/>
        <end position="790"/>
    </location>
</feature>
<feature type="compositionally biased region" description="Basic and acidic residues" evidence="1">
    <location>
        <begin position="755"/>
        <end position="765"/>
    </location>
</feature>
<keyword evidence="5" id="KW-1185">Reference proteome</keyword>
<proteinExistence type="predicted"/>
<evidence type="ECO:0000256" key="2">
    <source>
        <dbReference type="SAM" id="Phobius"/>
    </source>
</evidence>
<reference evidence="4 5" key="1">
    <citation type="journal article" date="2016" name="Mol. Biol. Evol.">
        <title>Comparative Genomics of Early-Diverging Mushroom-Forming Fungi Provides Insights into the Origins of Lignocellulose Decay Capabilities.</title>
        <authorList>
            <person name="Nagy L.G."/>
            <person name="Riley R."/>
            <person name="Tritt A."/>
            <person name="Adam C."/>
            <person name="Daum C."/>
            <person name="Floudas D."/>
            <person name="Sun H."/>
            <person name="Yadav J.S."/>
            <person name="Pangilinan J."/>
            <person name="Larsson K.H."/>
            <person name="Matsuura K."/>
            <person name="Barry K."/>
            <person name="Labutti K."/>
            <person name="Kuo R."/>
            <person name="Ohm R.A."/>
            <person name="Bhattacharya S.S."/>
            <person name="Shirouzu T."/>
            <person name="Yoshinaga Y."/>
            <person name="Martin F.M."/>
            <person name="Grigoriev I.V."/>
            <person name="Hibbett D.S."/>
        </authorList>
    </citation>
    <scope>NUCLEOTIDE SEQUENCE [LARGE SCALE GENOMIC DNA]</scope>
    <source>
        <strain evidence="4 5">TUFC12733</strain>
    </source>
</reference>
<feature type="region of interest" description="Disordered" evidence="1">
    <location>
        <begin position="534"/>
        <end position="569"/>
    </location>
</feature>